<dbReference type="Pfam" id="PF23558">
    <property type="entry name" value="TPR_P4H"/>
    <property type="match status" value="1"/>
</dbReference>
<dbReference type="GO" id="GO:0005783">
    <property type="term" value="C:endoplasmic reticulum"/>
    <property type="evidence" value="ECO:0007669"/>
    <property type="project" value="InterPro"/>
</dbReference>
<gene>
    <name evidence="4" type="ORF">GBAR_LOCUS11237</name>
</gene>
<dbReference type="FunFam" id="1.25.40.10:FF:000006">
    <property type="entry name" value="Prolyl 4-hydroxylase subunit alpha 2"/>
    <property type="match status" value="1"/>
</dbReference>
<feature type="region of interest" description="Disordered" evidence="1">
    <location>
        <begin position="152"/>
        <end position="175"/>
    </location>
</feature>
<evidence type="ECO:0000313" key="4">
    <source>
        <dbReference type="EMBL" id="CAI8018522.1"/>
    </source>
</evidence>
<dbReference type="Gene3D" id="1.25.40.10">
    <property type="entry name" value="Tetratricopeptide repeat domain"/>
    <property type="match status" value="1"/>
</dbReference>
<comment type="caution">
    <text evidence="4">The sequence shown here is derived from an EMBL/GenBank/DDBJ whole genome shotgun (WGS) entry which is preliminary data.</text>
</comment>
<dbReference type="GO" id="GO:0004656">
    <property type="term" value="F:procollagen-proline 4-dioxygenase activity"/>
    <property type="evidence" value="ECO:0007669"/>
    <property type="project" value="InterPro"/>
</dbReference>
<dbReference type="AlphaFoldDB" id="A0AA35WLP9"/>
<reference evidence="4" key="1">
    <citation type="submission" date="2023-03" db="EMBL/GenBank/DDBJ databases">
        <authorList>
            <person name="Steffen K."/>
            <person name="Cardenas P."/>
        </authorList>
    </citation>
    <scope>NUCLEOTIDE SEQUENCE</scope>
</reference>
<name>A0AA35WLP9_GEOBA</name>
<organism evidence="4 5">
    <name type="scientific">Geodia barretti</name>
    <name type="common">Barrett's horny sponge</name>
    <dbReference type="NCBI Taxonomy" id="519541"/>
    <lineage>
        <taxon>Eukaryota</taxon>
        <taxon>Metazoa</taxon>
        <taxon>Porifera</taxon>
        <taxon>Demospongiae</taxon>
        <taxon>Heteroscleromorpha</taxon>
        <taxon>Tetractinellida</taxon>
        <taxon>Astrophorina</taxon>
        <taxon>Geodiidae</taxon>
        <taxon>Geodia</taxon>
    </lineage>
</organism>
<evidence type="ECO:0000259" key="3">
    <source>
        <dbReference type="Pfam" id="PF23558"/>
    </source>
</evidence>
<evidence type="ECO:0000256" key="1">
    <source>
        <dbReference type="SAM" id="MobiDB-lite"/>
    </source>
</evidence>
<dbReference type="InterPro" id="IPR011990">
    <property type="entry name" value="TPR-like_helical_dom_sf"/>
</dbReference>
<protein>
    <submittedName>
        <fullName evidence="4">Prolyl 4-hydroxylase subunit alpha-2</fullName>
    </submittedName>
</protein>
<keyword evidence="5" id="KW-1185">Reference proteome</keyword>
<feature type="compositionally biased region" description="Basic and acidic residues" evidence="1">
    <location>
        <begin position="165"/>
        <end position="175"/>
    </location>
</feature>
<accession>A0AA35WLP9</accession>
<feature type="domain" description="Prolyl 4-hydroxylase peptide-substrate-binding" evidence="3">
    <location>
        <begin position="54"/>
        <end position="143"/>
    </location>
</feature>
<evidence type="ECO:0000313" key="5">
    <source>
        <dbReference type="Proteomes" id="UP001174909"/>
    </source>
</evidence>
<feature type="domain" description="Prolyl 4-hydroxylase N-terminal" evidence="2">
    <location>
        <begin position="6"/>
        <end position="43"/>
    </location>
</feature>
<dbReference type="Pfam" id="PF08336">
    <property type="entry name" value="P4Ha_N"/>
    <property type="match status" value="1"/>
</dbReference>
<dbReference type="InterPro" id="IPR013547">
    <property type="entry name" value="P4H_N"/>
</dbReference>
<proteinExistence type="predicted"/>
<dbReference type="InterPro" id="IPR059068">
    <property type="entry name" value="TPR_P4H"/>
</dbReference>
<dbReference type="SUPFAM" id="SSF48452">
    <property type="entry name" value="TPR-like"/>
    <property type="match status" value="1"/>
</dbReference>
<evidence type="ECO:0000259" key="2">
    <source>
        <dbReference type="Pfam" id="PF08336"/>
    </source>
</evidence>
<dbReference type="EMBL" id="CASHTH010001694">
    <property type="protein sequence ID" value="CAI8018522.1"/>
    <property type="molecule type" value="Genomic_DNA"/>
</dbReference>
<sequence length="252" mass="29279">MANISYYNFRFPDTEDFTGAVTAILRLQDTYRLSPSLITSGKLGTTTTLPMTSEDSYEMGRIAYGAEDYQHTRDWMKETLRLFDEEGDSSTVDLSGVYDHLSFAEYKLGNLKRAAHYTRLLLQNDPTHTRAQGNIAYFERLIRSEPEKYVNEVDERGEEEGEVSPDARESMSEKERYESLCREPWPLPKEYDSELTCFYYDNHRTPSLVIRPMKVEVVFPQTSYIHTAWDIDRARDETTEGVGWTNTKESYC</sequence>
<dbReference type="Proteomes" id="UP001174909">
    <property type="component" value="Unassembled WGS sequence"/>
</dbReference>